<feature type="transmembrane region" description="Helical" evidence="1">
    <location>
        <begin position="258"/>
        <end position="279"/>
    </location>
</feature>
<dbReference type="PANTHER" id="PTHR38095:SF2">
    <property type="entry name" value="ANAEROBIC DIMETHYL SULFOXIDE REDUCTASE CHAIN C"/>
    <property type="match status" value="1"/>
</dbReference>
<protein>
    <submittedName>
        <fullName evidence="2">Cyclic nucleotide-binding protein</fullName>
    </submittedName>
</protein>
<dbReference type="GO" id="GO:0009390">
    <property type="term" value="C:dimethyl sulfoxide reductase complex"/>
    <property type="evidence" value="ECO:0007669"/>
    <property type="project" value="TreeGrafter"/>
</dbReference>
<feature type="transmembrane region" description="Helical" evidence="1">
    <location>
        <begin position="181"/>
        <end position="204"/>
    </location>
</feature>
<feature type="transmembrane region" description="Helical" evidence="1">
    <location>
        <begin position="46"/>
        <end position="66"/>
    </location>
</feature>
<evidence type="ECO:0000313" key="3">
    <source>
        <dbReference type="EMBL" id="PLR92784.1"/>
    </source>
</evidence>
<dbReference type="Proteomes" id="UP000235114">
    <property type="component" value="Unassembled WGS sequence"/>
</dbReference>
<proteinExistence type="predicted"/>
<dbReference type="PANTHER" id="PTHR38095">
    <property type="entry name" value="ANAEROBIC DIMETHYL SULFOXIDE REDUCTASE CHAIN YNFH"/>
    <property type="match status" value="1"/>
</dbReference>
<feature type="transmembrane region" description="Helical" evidence="1">
    <location>
        <begin position="6"/>
        <end position="26"/>
    </location>
</feature>
<gene>
    <name evidence="2" type="ORF">CU635_00195</name>
    <name evidence="3" type="ORF">CVD25_18310</name>
</gene>
<dbReference type="RefSeq" id="WP_101575164.1">
    <property type="nucleotide sequence ID" value="NZ_PGVA01000001.1"/>
</dbReference>
<evidence type="ECO:0000313" key="4">
    <source>
        <dbReference type="Proteomes" id="UP000234951"/>
    </source>
</evidence>
<comment type="caution">
    <text evidence="2">The sequence shown here is derived from an EMBL/GenBank/DDBJ whole genome shotgun (WGS) entry which is preliminary data.</text>
</comment>
<dbReference type="Proteomes" id="UP000234951">
    <property type="component" value="Unassembled WGS sequence"/>
</dbReference>
<keyword evidence="1" id="KW-1133">Transmembrane helix</keyword>
<reference evidence="3 5" key="2">
    <citation type="submission" date="2017-12" db="EMBL/GenBank/DDBJ databases">
        <title>Comparative Functional Genomics of Dry Heat Resistant strains isolated from the Viking Spacecraft.</title>
        <authorList>
            <person name="Seuylemezian A."/>
            <person name="Cooper K."/>
            <person name="Vaishampayan P."/>
        </authorList>
    </citation>
    <scope>NUCLEOTIDE SEQUENCE [LARGE SCALE GENOMIC DNA]</scope>
    <source>
        <strain evidence="3 5">ATCC 29669</strain>
    </source>
</reference>
<sequence length="281" mass="30159">MHEWALLIFTVCMQAAIGGMLVLSLFYRKLSKSGSEKTFAMMRTSLLAIVGLSIIGLTASFAHLGAPSNAFNTIRHLGSSWMSREILATGLFIGTACVTTGLAFVQKKVNPWLLLVSSLIGLVDIYCMAAIYANTLVSGWHSINTFTSFYGTAFVLGPVLAASFIAPLLRNKQSEAEAKGLVKYAFYMAIFGIAVQIVGVALFSSAMPEVNMISGTNAMTGLEAYQGTVALRWIIEVMGVGVLGYLSMANRKVSLSFAYVALAALVFAEGMSRYVFYVLGS</sequence>
<accession>A0A2N5GSL4</accession>
<feature type="transmembrane region" description="Helical" evidence="1">
    <location>
        <begin position="224"/>
        <end position="246"/>
    </location>
</feature>
<dbReference type="InterPro" id="IPR007059">
    <property type="entry name" value="DmsC"/>
</dbReference>
<feature type="transmembrane region" description="Helical" evidence="1">
    <location>
        <begin position="86"/>
        <end position="105"/>
    </location>
</feature>
<dbReference type="OrthoDB" id="2083322at2"/>
<dbReference type="EMBL" id="PGVD01000056">
    <property type="protein sequence ID" value="PLR92784.1"/>
    <property type="molecule type" value="Genomic_DNA"/>
</dbReference>
<organism evidence="2 4">
    <name type="scientific">Bacillus canaveralius</name>
    <dbReference type="NCBI Taxonomy" id="1403243"/>
    <lineage>
        <taxon>Bacteria</taxon>
        <taxon>Bacillati</taxon>
        <taxon>Bacillota</taxon>
        <taxon>Bacilli</taxon>
        <taxon>Bacillales</taxon>
        <taxon>Bacillaceae</taxon>
        <taxon>Bacillus</taxon>
    </lineage>
</organism>
<dbReference type="GO" id="GO:0019645">
    <property type="term" value="P:anaerobic electron transport chain"/>
    <property type="evidence" value="ECO:0007669"/>
    <property type="project" value="InterPro"/>
</dbReference>
<dbReference type="Pfam" id="PF04976">
    <property type="entry name" value="DmsC"/>
    <property type="match status" value="1"/>
</dbReference>
<dbReference type="GO" id="GO:0009389">
    <property type="term" value="F:dimethyl sulfoxide reductase activity"/>
    <property type="evidence" value="ECO:0007669"/>
    <property type="project" value="TreeGrafter"/>
</dbReference>
<keyword evidence="1" id="KW-0472">Membrane</keyword>
<evidence type="ECO:0000256" key="1">
    <source>
        <dbReference type="SAM" id="Phobius"/>
    </source>
</evidence>
<keyword evidence="5" id="KW-1185">Reference proteome</keyword>
<name>A0A2N5GSL4_9BACI</name>
<evidence type="ECO:0000313" key="2">
    <source>
        <dbReference type="EMBL" id="PLR86754.1"/>
    </source>
</evidence>
<keyword evidence="1" id="KW-0812">Transmembrane</keyword>
<dbReference type="AlphaFoldDB" id="A0A2N5GSL4"/>
<evidence type="ECO:0000313" key="5">
    <source>
        <dbReference type="Proteomes" id="UP000235114"/>
    </source>
</evidence>
<dbReference type="EMBL" id="PGVA01000001">
    <property type="protein sequence ID" value="PLR86754.1"/>
    <property type="molecule type" value="Genomic_DNA"/>
</dbReference>
<feature type="transmembrane region" description="Helical" evidence="1">
    <location>
        <begin position="112"/>
        <end position="137"/>
    </location>
</feature>
<dbReference type="GO" id="GO:0005886">
    <property type="term" value="C:plasma membrane"/>
    <property type="evidence" value="ECO:0007669"/>
    <property type="project" value="TreeGrafter"/>
</dbReference>
<feature type="transmembrane region" description="Helical" evidence="1">
    <location>
        <begin position="149"/>
        <end position="169"/>
    </location>
</feature>
<reference evidence="2 4" key="1">
    <citation type="submission" date="2017-11" db="EMBL/GenBank/DDBJ databases">
        <title>Comparitive Functional Genomics of Dry Heat Resistant strains isolated from the Viking Spacecraft.</title>
        <authorList>
            <person name="Seuylemezian A."/>
            <person name="Cooper K."/>
            <person name="Vaishampayan P."/>
        </authorList>
    </citation>
    <scope>NUCLEOTIDE SEQUENCE [LARGE SCALE GENOMIC DNA]</scope>
    <source>
        <strain evidence="2 4">M4.6</strain>
    </source>
</reference>